<evidence type="ECO:0000313" key="2">
    <source>
        <dbReference type="Proteomes" id="UP000193450"/>
    </source>
</evidence>
<dbReference type="Proteomes" id="UP000193450">
    <property type="component" value="Chromosome"/>
</dbReference>
<evidence type="ECO:0000313" key="1">
    <source>
        <dbReference type="EMBL" id="ARN75725.1"/>
    </source>
</evidence>
<keyword evidence="2" id="KW-1185">Reference proteome</keyword>
<organism evidence="1 2">
    <name type="scientific">Oceanicoccus sagamiensis</name>
    <dbReference type="NCBI Taxonomy" id="716816"/>
    <lineage>
        <taxon>Bacteria</taxon>
        <taxon>Pseudomonadati</taxon>
        <taxon>Pseudomonadota</taxon>
        <taxon>Gammaproteobacteria</taxon>
        <taxon>Cellvibrionales</taxon>
        <taxon>Spongiibacteraceae</taxon>
        <taxon>Oceanicoccus</taxon>
    </lineage>
</organism>
<reference evidence="1 2" key="1">
    <citation type="submission" date="2016-11" db="EMBL/GenBank/DDBJ databases">
        <title>Trade-off between light-utilization and light-protection in marine flavobacteria.</title>
        <authorList>
            <person name="Kumagai Y."/>
        </authorList>
    </citation>
    <scope>NUCLEOTIDE SEQUENCE [LARGE SCALE GENOMIC DNA]</scope>
    <source>
        <strain evidence="1 2">NBRC 107125</strain>
    </source>
</reference>
<gene>
    <name evidence="1" type="ORF">BST96_17395</name>
</gene>
<dbReference type="EMBL" id="CP019343">
    <property type="protein sequence ID" value="ARN75725.1"/>
    <property type="molecule type" value="Genomic_DNA"/>
</dbReference>
<name>A0A1X9NIQ7_9GAMM</name>
<dbReference type="AlphaFoldDB" id="A0A1X9NIQ7"/>
<proteinExistence type="predicted"/>
<accession>A0A1X9NIQ7</accession>
<dbReference type="KEGG" id="osg:BST96_17395"/>
<protein>
    <submittedName>
        <fullName evidence="1">Uncharacterized protein</fullName>
    </submittedName>
</protein>
<sequence length="79" mass="9122">MIVLEERNQISLDELLPAVILNRVFIVWKDLEGVFPVFIRSNKSGQITPDKILLVCCGILKLESEVFSLNVHYLRQHVM</sequence>